<dbReference type="GO" id="GO:0019354">
    <property type="term" value="P:siroheme biosynthetic process"/>
    <property type="evidence" value="ECO:0007669"/>
    <property type="project" value="UniProtKB-UniPathway"/>
</dbReference>
<evidence type="ECO:0000313" key="10">
    <source>
        <dbReference type="Proteomes" id="UP000594118"/>
    </source>
</evidence>
<dbReference type="EMBL" id="CP045201">
    <property type="protein sequence ID" value="QOL80580.1"/>
    <property type="molecule type" value="Genomic_DNA"/>
</dbReference>
<dbReference type="PANTHER" id="PTHR35330">
    <property type="entry name" value="SIROHEME BIOSYNTHESIS PROTEIN MET8"/>
    <property type="match status" value="1"/>
</dbReference>
<dbReference type="UniPathway" id="UPA00262">
    <property type="reaction ID" value="UER00222"/>
</dbReference>
<dbReference type="SUPFAM" id="SSF53790">
    <property type="entry name" value="Tetrapyrrole methylase"/>
    <property type="match status" value="1"/>
</dbReference>
<organism evidence="9 10">
    <name type="scientific">Pseudooceanicola spongiae</name>
    <dbReference type="NCBI Taxonomy" id="2613965"/>
    <lineage>
        <taxon>Bacteria</taxon>
        <taxon>Pseudomonadati</taxon>
        <taxon>Pseudomonadota</taxon>
        <taxon>Alphaproteobacteria</taxon>
        <taxon>Rhodobacterales</taxon>
        <taxon>Paracoccaceae</taxon>
        <taxon>Pseudooceanicola</taxon>
    </lineage>
</organism>
<keyword evidence="4" id="KW-0520">NAD</keyword>
<dbReference type="SUPFAM" id="SSF51735">
    <property type="entry name" value="NAD(P)-binding Rossmann-fold domains"/>
    <property type="match status" value="1"/>
</dbReference>
<dbReference type="InterPro" id="IPR000878">
    <property type="entry name" value="4pyrrol_Mease"/>
</dbReference>
<keyword evidence="10" id="KW-1185">Reference proteome</keyword>
<dbReference type="EC" id="1.3.1.76" evidence="2"/>
<accession>A0A7L9WNC4</accession>
<dbReference type="InterPro" id="IPR035996">
    <property type="entry name" value="4pyrrol_Methylase_sf"/>
</dbReference>
<feature type="domain" description="Sirohaem synthase dimerisation" evidence="8">
    <location>
        <begin position="152"/>
        <end position="195"/>
    </location>
</feature>
<dbReference type="RefSeq" id="WP_193082900.1">
    <property type="nucleotide sequence ID" value="NZ_CP045201.1"/>
</dbReference>
<dbReference type="AlphaFoldDB" id="A0A7L9WNC4"/>
<evidence type="ECO:0000256" key="4">
    <source>
        <dbReference type="ARBA" id="ARBA00023027"/>
    </source>
</evidence>
<dbReference type="SUPFAM" id="SSF75615">
    <property type="entry name" value="Siroheme synthase middle domains-like"/>
    <property type="match status" value="1"/>
</dbReference>
<reference evidence="9 10" key="1">
    <citation type="submission" date="2019-10" db="EMBL/GenBank/DDBJ databases">
        <title>Pseudopuniceibacterium sp. HQ09 islated from Antarctica.</title>
        <authorList>
            <person name="Liao L."/>
            <person name="Su S."/>
            <person name="Chen B."/>
            <person name="Yu Y."/>
        </authorList>
    </citation>
    <scope>NUCLEOTIDE SEQUENCE [LARGE SCALE GENOMIC DNA]</scope>
    <source>
        <strain evidence="9 10">HQ09</strain>
    </source>
</reference>
<protein>
    <recommendedName>
        <fullName evidence="2">precorrin-2 dehydrogenase</fullName>
        <ecNumber evidence="2">1.3.1.76</ecNumber>
    </recommendedName>
</protein>
<evidence type="ECO:0000256" key="3">
    <source>
        <dbReference type="ARBA" id="ARBA00023002"/>
    </source>
</evidence>
<dbReference type="InterPro" id="IPR014777">
    <property type="entry name" value="4pyrrole_Mease_sub1"/>
</dbReference>
<dbReference type="Gene3D" id="3.40.1010.10">
    <property type="entry name" value="Cobalt-precorrin-4 Transmethylase, Domain 1"/>
    <property type="match status" value="1"/>
</dbReference>
<dbReference type="PANTHER" id="PTHR35330:SF1">
    <property type="entry name" value="SIROHEME BIOSYNTHESIS PROTEIN MET8"/>
    <property type="match status" value="1"/>
</dbReference>
<dbReference type="Gene3D" id="3.30.160.110">
    <property type="entry name" value="Siroheme synthase, domain 2"/>
    <property type="match status" value="1"/>
</dbReference>
<proteinExistence type="predicted"/>
<evidence type="ECO:0000256" key="6">
    <source>
        <dbReference type="ARBA" id="ARBA00047561"/>
    </source>
</evidence>
<dbReference type="GO" id="GO:0043115">
    <property type="term" value="F:precorrin-2 dehydrogenase activity"/>
    <property type="evidence" value="ECO:0007669"/>
    <property type="project" value="UniProtKB-EC"/>
</dbReference>
<dbReference type="InterPro" id="IPR036291">
    <property type="entry name" value="NAD(P)-bd_dom_sf"/>
</dbReference>
<evidence type="ECO:0000256" key="5">
    <source>
        <dbReference type="ARBA" id="ARBA00023244"/>
    </source>
</evidence>
<dbReference type="Pfam" id="PF10414">
    <property type="entry name" value="CysG_dimeriser"/>
    <property type="match status" value="1"/>
</dbReference>
<evidence type="ECO:0000256" key="1">
    <source>
        <dbReference type="ARBA" id="ARBA00005010"/>
    </source>
</evidence>
<dbReference type="GO" id="GO:0004325">
    <property type="term" value="F:ferrochelatase activity"/>
    <property type="evidence" value="ECO:0007669"/>
    <property type="project" value="InterPro"/>
</dbReference>
<dbReference type="Gene3D" id="3.40.50.720">
    <property type="entry name" value="NAD(P)-binding Rossmann-like Domain"/>
    <property type="match status" value="1"/>
</dbReference>
<gene>
    <name evidence="9" type="ORF">F3W81_07000</name>
</gene>
<dbReference type="KEGG" id="pshq:F3W81_07000"/>
<dbReference type="Pfam" id="PF00590">
    <property type="entry name" value="TP_methylase"/>
    <property type="match status" value="1"/>
</dbReference>
<evidence type="ECO:0000259" key="8">
    <source>
        <dbReference type="Pfam" id="PF10414"/>
    </source>
</evidence>
<sequence>MRHFPIFLDMDRALVVMSGGGDAALAKLRLLLKTRARIVVHTVDPLPELVAFARDGLLRLVAHPLTAADVAPATLVYAADEDAEIDAQTAALAEAAGVLFNIVDNLAGSAFITPAMVDRAPLTIAIGTEGAAPMLARSLKRDLEERLPAATADLVRAAQSFRPEAEALPWGRARRAFWDEWFATAGPAASDAGQDYETALKSLLTRHLSAEASPGRITLTFTGSDDPDLLTLKARKALHNADVVVHDAAISPQVLELARREAKLIALARPTDVPPLHQLLALEADNGAHVVYVAASPLPRHLVTACRRTGLQLDLIPGIATPQVAQWKETA</sequence>
<feature type="domain" description="Tetrapyrrole methylase" evidence="7">
    <location>
        <begin position="222"/>
        <end position="324"/>
    </location>
</feature>
<dbReference type="NCBIfam" id="TIGR01470">
    <property type="entry name" value="cysG_Nterm"/>
    <property type="match status" value="1"/>
</dbReference>
<name>A0A7L9WNC4_9RHOB</name>
<dbReference type="Proteomes" id="UP000594118">
    <property type="component" value="Chromosome"/>
</dbReference>
<dbReference type="GO" id="GO:0008168">
    <property type="term" value="F:methyltransferase activity"/>
    <property type="evidence" value="ECO:0007669"/>
    <property type="project" value="InterPro"/>
</dbReference>
<keyword evidence="5" id="KW-0627">Porphyrin biosynthesis</keyword>
<dbReference type="Pfam" id="PF13241">
    <property type="entry name" value="NAD_binding_7"/>
    <property type="match status" value="1"/>
</dbReference>
<evidence type="ECO:0000313" key="9">
    <source>
        <dbReference type="EMBL" id="QOL80580.1"/>
    </source>
</evidence>
<comment type="catalytic activity">
    <reaction evidence="6">
        <text>precorrin-2 + NAD(+) = sirohydrochlorin + NADH + 2 H(+)</text>
        <dbReference type="Rhea" id="RHEA:15613"/>
        <dbReference type="ChEBI" id="CHEBI:15378"/>
        <dbReference type="ChEBI" id="CHEBI:57540"/>
        <dbReference type="ChEBI" id="CHEBI:57945"/>
        <dbReference type="ChEBI" id="CHEBI:58351"/>
        <dbReference type="ChEBI" id="CHEBI:58827"/>
        <dbReference type="EC" id="1.3.1.76"/>
    </reaction>
</comment>
<evidence type="ECO:0000256" key="2">
    <source>
        <dbReference type="ARBA" id="ARBA00012400"/>
    </source>
</evidence>
<dbReference type="InterPro" id="IPR006367">
    <property type="entry name" value="Sirohaem_synthase_N"/>
</dbReference>
<keyword evidence="3" id="KW-0560">Oxidoreductase</keyword>
<dbReference type="InterPro" id="IPR019478">
    <property type="entry name" value="Sirohaem_synthase_dimer_dom"/>
</dbReference>
<comment type="pathway">
    <text evidence="1">Porphyrin-containing compound metabolism; siroheme biosynthesis; sirohydrochlorin from precorrin-2: step 1/1.</text>
</comment>
<dbReference type="InterPro" id="IPR028161">
    <property type="entry name" value="Met8-like"/>
</dbReference>
<evidence type="ECO:0000259" key="7">
    <source>
        <dbReference type="Pfam" id="PF00590"/>
    </source>
</evidence>